<dbReference type="AlphaFoldDB" id="A0AA38LQ49"/>
<proteinExistence type="predicted"/>
<evidence type="ECO:0000313" key="2">
    <source>
        <dbReference type="Proteomes" id="UP000824469"/>
    </source>
</evidence>
<sequence length="118" mass="13273">GSDTHCEKYHMNPKVVGTLREMANETCTFTYRTTTPVRFRAKVILSDGSGEMNKNEAETLKMYSPPTNEFSSSVIAWIDSGRGFLGVYKVSDCISLEGVRWFQYVLTVKEQGSYDPSP</sequence>
<keyword evidence="2" id="KW-1185">Reference proteome</keyword>
<name>A0AA38LQ49_TAXCH</name>
<gene>
    <name evidence="1" type="ORF">KI387_004199</name>
</gene>
<evidence type="ECO:0000313" key="1">
    <source>
        <dbReference type="EMBL" id="KAH9332091.1"/>
    </source>
</evidence>
<comment type="caution">
    <text evidence="1">The sequence shown here is derived from an EMBL/GenBank/DDBJ whole genome shotgun (WGS) entry which is preliminary data.</text>
</comment>
<dbReference type="Proteomes" id="UP000824469">
    <property type="component" value="Unassembled WGS sequence"/>
</dbReference>
<feature type="non-terminal residue" evidence="1">
    <location>
        <position position="118"/>
    </location>
</feature>
<dbReference type="EMBL" id="JAHRHJ020000001">
    <property type="protein sequence ID" value="KAH9332091.1"/>
    <property type="molecule type" value="Genomic_DNA"/>
</dbReference>
<accession>A0AA38LQ49</accession>
<protein>
    <submittedName>
        <fullName evidence="1">Uncharacterized protein</fullName>
    </submittedName>
</protein>
<feature type="non-terminal residue" evidence="1">
    <location>
        <position position="1"/>
    </location>
</feature>
<organism evidence="1 2">
    <name type="scientific">Taxus chinensis</name>
    <name type="common">Chinese yew</name>
    <name type="synonym">Taxus wallichiana var. chinensis</name>
    <dbReference type="NCBI Taxonomy" id="29808"/>
    <lineage>
        <taxon>Eukaryota</taxon>
        <taxon>Viridiplantae</taxon>
        <taxon>Streptophyta</taxon>
        <taxon>Embryophyta</taxon>
        <taxon>Tracheophyta</taxon>
        <taxon>Spermatophyta</taxon>
        <taxon>Pinopsida</taxon>
        <taxon>Pinidae</taxon>
        <taxon>Conifers II</taxon>
        <taxon>Cupressales</taxon>
        <taxon>Taxaceae</taxon>
        <taxon>Taxus</taxon>
    </lineage>
</organism>
<reference evidence="1 2" key="1">
    <citation type="journal article" date="2021" name="Nat. Plants">
        <title>The Taxus genome provides insights into paclitaxel biosynthesis.</title>
        <authorList>
            <person name="Xiong X."/>
            <person name="Gou J."/>
            <person name="Liao Q."/>
            <person name="Li Y."/>
            <person name="Zhou Q."/>
            <person name="Bi G."/>
            <person name="Li C."/>
            <person name="Du R."/>
            <person name="Wang X."/>
            <person name="Sun T."/>
            <person name="Guo L."/>
            <person name="Liang H."/>
            <person name="Lu P."/>
            <person name="Wu Y."/>
            <person name="Zhang Z."/>
            <person name="Ro D.K."/>
            <person name="Shang Y."/>
            <person name="Huang S."/>
            <person name="Yan J."/>
        </authorList>
    </citation>
    <scope>NUCLEOTIDE SEQUENCE [LARGE SCALE GENOMIC DNA]</scope>
    <source>
        <strain evidence="1">Ta-2019</strain>
    </source>
</reference>